<keyword evidence="3" id="KW-1185">Reference proteome</keyword>
<comment type="caution">
    <text evidence="2">The sequence shown here is derived from an EMBL/GenBank/DDBJ whole genome shotgun (WGS) entry which is preliminary data.</text>
</comment>
<dbReference type="AlphaFoldDB" id="A0AAP0JGR4"/>
<keyword evidence="1" id="KW-1133">Transmembrane helix</keyword>
<gene>
    <name evidence="2" type="ORF">Scep_013237</name>
</gene>
<accession>A0AAP0JGR4</accession>
<dbReference type="Proteomes" id="UP001419268">
    <property type="component" value="Unassembled WGS sequence"/>
</dbReference>
<dbReference type="PANTHER" id="PTHR36316">
    <property type="entry name" value="OS06G0213900 PROTEIN"/>
    <property type="match status" value="1"/>
</dbReference>
<feature type="transmembrane region" description="Helical" evidence="1">
    <location>
        <begin position="42"/>
        <end position="60"/>
    </location>
</feature>
<keyword evidence="1" id="KW-0812">Transmembrane</keyword>
<evidence type="ECO:0000313" key="2">
    <source>
        <dbReference type="EMBL" id="KAK9133709.1"/>
    </source>
</evidence>
<organism evidence="2 3">
    <name type="scientific">Stephania cephalantha</name>
    <dbReference type="NCBI Taxonomy" id="152367"/>
    <lineage>
        <taxon>Eukaryota</taxon>
        <taxon>Viridiplantae</taxon>
        <taxon>Streptophyta</taxon>
        <taxon>Embryophyta</taxon>
        <taxon>Tracheophyta</taxon>
        <taxon>Spermatophyta</taxon>
        <taxon>Magnoliopsida</taxon>
        <taxon>Ranunculales</taxon>
        <taxon>Menispermaceae</taxon>
        <taxon>Menispermoideae</taxon>
        <taxon>Cissampelideae</taxon>
        <taxon>Stephania</taxon>
    </lineage>
</organism>
<dbReference type="PANTHER" id="PTHR36316:SF1">
    <property type="entry name" value="OS06G0213900 PROTEIN"/>
    <property type="match status" value="1"/>
</dbReference>
<reference evidence="2 3" key="1">
    <citation type="submission" date="2024-01" db="EMBL/GenBank/DDBJ databases">
        <title>Genome assemblies of Stephania.</title>
        <authorList>
            <person name="Yang L."/>
        </authorList>
    </citation>
    <scope>NUCLEOTIDE SEQUENCE [LARGE SCALE GENOMIC DNA]</scope>
    <source>
        <strain evidence="2">JXDWG</strain>
        <tissue evidence="2">Leaf</tissue>
    </source>
</reference>
<proteinExistence type="predicted"/>
<keyword evidence="1" id="KW-0472">Membrane</keyword>
<evidence type="ECO:0000313" key="3">
    <source>
        <dbReference type="Proteomes" id="UP001419268"/>
    </source>
</evidence>
<protein>
    <submittedName>
        <fullName evidence="2">Uncharacterized protein</fullName>
    </submittedName>
</protein>
<sequence length="84" mass="9686">MSLDGLVPFVYLVWLGVLRLGLNEVVIVQLPKYPCIKRKDSFIQFFAITGILLLSMRSLGQKYRINDPQDENSLSRRARLPHRA</sequence>
<dbReference type="EMBL" id="JBBNAG010000005">
    <property type="protein sequence ID" value="KAK9133709.1"/>
    <property type="molecule type" value="Genomic_DNA"/>
</dbReference>
<evidence type="ECO:0000256" key="1">
    <source>
        <dbReference type="SAM" id="Phobius"/>
    </source>
</evidence>
<feature type="transmembrane region" description="Helical" evidence="1">
    <location>
        <begin position="6"/>
        <end position="30"/>
    </location>
</feature>
<name>A0AAP0JGR4_9MAGN</name>